<feature type="region of interest" description="Disordered" evidence="1">
    <location>
        <begin position="1"/>
        <end position="29"/>
    </location>
</feature>
<feature type="transmembrane region" description="Helical" evidence="2">
    <location>
        <begin position="127"/>
        <end position="148"/>
    </location>
</feature>
<reference evidence="4" key="1">
    <citation type="journal article" date="2023" name="Mol. Phylogenet. Evol.">
        <title>Genome-scale phylogeny and comparative genomics of the fungal order Sordariales.</title>
        <authorList>
            <person name="Hensen N."/>
            <person name="Bonometti L."/>
            <person name="Westerberg I."/>
            <person name="Brannstrom I.O."/>
            <person name="Guillou S."/>
            <person name="Cros-Aarteil S."/>
            <person name="Calhoun S."/>
            <person name="Haridas S."/>
            <person name="Kuo A."/>
            <person name="Mondo S."/>
            <person name="Pangilinan J."/>
            <person name="Riley R."/>
            <person name="LaButti K."/>
            <person name="Andreopoulos B."/>
            <person name="Lipzen A."/>
            <person name="Chen C."/>
            <person name="Yan M."/>
            <person name="Daum C."/>
            <person name="Ng V."/>
            <person name="Clum A."/>
            <person name="Steindorff A."/>
            <person name="Ohm R.A."/>
            <person name="Martin F."/>
            <person name="Silar P."/>
            <person name="Natvig D.O."/>
            <person name="Lalanne C."/>
            <person name="Gautier V."/>
            <person name="Ament-Velasquez S.L."/>
            <person name="Kruys A."/>
            <person name="Hutchinson M.I."/>
            <person name="Powell A.J."/>
            <person name="Barry K."/>
            <person name="Miller A.N."/>
            <person name="Grigoriev I.V."/>
            <person name="Debuchy R."/>
            <person name="Gladieux P."/>
            <person name="Hiltunen Thoren M."/>
            <person name="Johannesson H."/>
        </authorList>
    </citation>
    <scope>NUCLEOTIDE SEQUENCE [LARGE SCALE GENOMIC DNA]</scope>
    <source>
        <strain evidence="4">CBS 284.82</strain>
    </source>
</reference>
<organism evidence="3 4">
    <name type="scientific">Parachaetomium inaequale</name>
    <dbReference type="NCBI Taxonomy" id="2588326"/>
    <lineage>
        <taxon>Eukaryota</taxon>
        <taxon>Fungi</taxon>
        <taxon>Dikarya</taxon>
        <taxon>Ascomycota</taxon>
        <taxon>Pezizomycotina</taxon>
        <taxon>Sordariomycetes</taxon>
        <taxon>Sordariomycetidae</taxon>
        <taxon>Sordariales</taxon>
        <taxon>Chaetomiaceae</taxon>
        <taxon>Parachaetomium</taxon>
    </lineage>
</organism>
<proteinExistence type="predicted"/>
<name>A0AAN6SNT1_9PEZI</name>
<dbReference type="Proteomes" id="UP001303115">
    <property type="component" value="Unassembled WGS sequence"/>
</dbReference>
<comment type="caution">
    <text evidence="3">The sequence shown here is derived from an EMBL/GenBank/DDBJ whole genome shotgun (WGS) entry which is preliminary data.</text>
</comment>
<keyword evidence="4" id="KW-1185">Reference proteome</keyword>
<gene>
    <name evidence="3" type="ORF">C8A01DRAFT_39477</name>
</gene>
<feature type="transmembrane region" description="Helical" evidence="2">
    <location>
        <begin position="96"/>
        <end position="120"/>
    </location>
</feature>
<keyword evidence="2" id="KW-0472">Membrane</keyword>
<evidence type="ECO:0000256" key="1">
    <source>
        <dbReference type="SAM" id="MobiDB-lite"/>
    </source>
</evidence>
<sequence>MVRSTKAAGPTRLEPLAVDEGGHHDTSTAATAPLLPSAVDIDAIVERASRIAAKRVFRQLMVGLVLLIPELVAVALAGAATRELKRVKALPDETHVAVIVMIISVVAEVMWLCLALPILYCCSLPRGIMAISIGFLGAAAVGVSVYMFSVVGPHLRNGTCDGDKYEQECYRGLTKSIAAGCVRVLAT</sequence>
<dbReference type="EMBL" id="MU854497">
    <property type="protein sequence ID" value="KAK4034048.1"/>
    <property type="molecule type" value="Genomic_DNA"/>
</dbReference>
<evidence type="ECO:0000313" key="3">
    <source>
        <dbReference type="EMBL" id="KAK4034048.1"/>
    </source>
</evidence>
<keyword evidence="2" id="KW-0812">Transmembrane</keyword>
<protein>
    <submittedName>
        <fullName evidence="3">Uncharacterized protein</fullName>
    </submittedName>
</protein>
<accession>A0AAN6SNT1</accession>
<evidence type="ECO:0000256" key="2">
    <source>
        <dbReference type="SAM" id="Phobius"/>
    </source>
</evidence>
<evidence type="ECO:0000313" key="4">
    <source>
        <dbReference type="Proteomes" id="UP001303115"/>
    </source>
</evidence>
<keyword evidence="2" id="KW-1133">Transmembrane helix</keyword>
<dbReference type="AlphaFoldDB" id="A0AAN6SNT1"/>
<feature type="transmembrane region" description="Helical" evidence="2">
    <location>
        <begin position="56"/>
        <end position="76"/>
    </location>
</feature>